<name>A0A5J4NDB5_9TREM</name>
<dbReference type="EMBL" id="QNGE01003756">
    <property type="protein sequence ID" value="KAA3673641.1"/>
    <property type="molecule type" value="Genomic_DNA"/>
</dbReference>
<sequence>MLPSQTDPFVAFSNAFIESDVLFSSCRIIFLYVNCVKLIKHSDLRCGITLECNRLVIHFAVVARLQIVPVGAYIEFCLLFSVSAYFSKIKRFFTSCSPVRLCCCWNQR</sequence>
<gene>
    <name evidence="1" type="ORF">DEA37_0004063</name>
</gene>
<proteinExistence type="predicted"/>
<accession>A0A5J4NDB5</accession>
<organism evidence="1 2">
    <name type="scientific">Paragonimus westermani</name>
    <dbReference type="NCBI Taxonomy" id="34504"/>
    <lineage>
        <taxon>Eukaryota</taxon>
        <taxon>Metazoa</taxon>
        <taxon>Spiralia</taxon>
        <taxon>Lophotrochozoa</taxon>
        <taxon>Platyhelminthes</taxon>
        <taxon>Trematoda</taxon>
        <taxon>Digenea</taxon>
        <taxon>Plagiorchiida</taxon>
        <taxon>Troglotremata</taxon>
        <taxon>Troglotrematidae</taxon>
        <taxon>Paragonimus</taxon>
    </lineage>
</organism>
<dbReference type="Proteomes" id="UP000324629">
    <property type="component" value="Unassembled WGS sequence"/>
</dbReference>
<reference evidence="1 2" key="1">
    <citation type="journal article" date="2019" name="Gigascience">
        <title>Whole-genome sequence of the oriental lung fluke Paragonimus westermani.</title>
        <authorList>
            <person name="Oey H."/>
            <person name="Zakrzewski M."/>
            <person name="Narain K."/>
            <person name="Devi K.R."/>
            <person name="Agatsuma T."/>
            <person name="Nawaratna S."/>
            <person name="Gobert G.N."/>
            <person name="Jones M.K."/>
            <person name="Ragan M.A."/>
            <person name="McManus D.P."/>
            <person name="Krause L."/>
        </authorList>
    </citation>
    <scope>NUCLEOTIDE SEQUENCE [LARGE SCALE GENOMIC DNA]</scope>
    <source>
        <strain evidence="1 2">IND2009</strain>
    </source>
</reference>
<evidence type="ECO:0000313" key="1">
    <source>
        <dbReference type="EMBL" id="KAA3673641.1"/>
    </source>
</evidence>
<keyword evidence="2" id="KW-1185">Reference proteome</keyword>
<evidence type="ECO:0000313" key="2">
    <source>
        <dbReference type="Proteomes" id="UP000324629"/>
    </source>
</evidence>
<protein>
    <submittedName>
        <fullName evidence="1">Uncharacterized protein</fullName>
    </submittedName>
</protein>
<comment type="caution">
    <text evidence="1">The sequence shown here is derived from an EMBL/GenBank/DDBJ whole genome shotgun (WGS) entry which is preliminary data.</text>
</comment>
<dbReference type="AlphaFoldDB" id="A0A5J4NDB5"/>